<dbReference type="Proteomes" id="UP000658656">
    <property type="component" value="Unassembled WGS sequence"/>
</dbReference>
<evidence type="ECO:0000313" key="1">
    <source>
        <dbReference type="EMBL" id="GHF47925.1"/>
    </source>
</evidence>
<reference evidence="1" key="2">
    <citation type="submission" date="2020-09" db="EMBL/GenBank/DDBJ databases">
        <authorList>
            <person name="Sun Q."/>
            <person name="Zhou Y."/>
        </authorList>
    </citation>
    <scope>NUCLEOTIDE SEQUENCE</scope>
    <source>
        <strain evidence="1">CGMCC 4.7679</strain>
    </source>
</reference>
<proteinExistence type="predicted"/>
<protein>
    <submittedName>
        <fullName evidence="1">Uncharacterized protein</fullName>
    </submittedName>
</protein>
<evidence type="ECO:0000313" key="2">
    <source>
        <dbReference type="Proteomes" id="UP000658656"/>
    </source>
</evidence>
<keyword evidence="2" id="KW-1185">Reference proteome</keyword>
<gene>
    <name evidence="1" type="ORF">GCM10017566_21500</name>
</gene>
<dbReference type="AlphaFoldDB" id="A0A8H9M4H0"/>
<accession>A0A8H9M4H0</accession>
<sequence>MGNGSRWGTAVTLCVAGTSGVVSTITTPDVPVRSITAHTDIETSDSVVDVPGAKTPRRTFFRVCIH</sequence>
<reference evidence="1" key="1">
    <citation type="journal article" date="2014" name="Int. J. Syst. Evol. Microbiol.">
        <title>Complete genome sequence of Corynebacterium casei LMG S-19264T (=DSM 44701T), isolated from a smear-ripened cheese.</title>
        <authorList>
            <consortium name="US DOE Joint Genome Institute (JGI-PGF)"/>
            <person name="Walter F."/>
            <person name="Albersmeier A."/>
            <person name="Kalinowski J."/>
            <person name="Ruckert C."/>
        </authorList>
    </citation>
    <scope>NUCLEOTIDE SEQUENCE</scope>
    <source>
        <strain evidence="1">CGMCC 4.7679</strain>
    </source>
</reference>
<comment type="caution">
    <text evidence="1">The sequence shown here is derived from an EMBL/GenBank/DDBJ whole genome shotgun (WGS) entry which is preliminary data.</text>
</comment>
<dbReference type="EMBL" id="BNAV01000002">
    <property type="protein sequence ID" value="GHF47925.1"/>
    <property type="molecule type" value="Genomic_DNA"/>
</dbReference>
<name>A0A8H9M4H0_9PSEU</name>
<organism evidence="1 2">
    <name type="scientific">Amycolatopsis bartoniae</name>
    <dbReference type="NCBI Taxonomy" id="941986"/>
    <lineage>
        <taxon>Bacteria</taxon>
        <taxon>Bacillati</taxon>
        <taxon>Actinomycetota</taxon>
        <taxon>Actinomycetes</taxon>
        <taxon>Pseudonocardiales</taxon>
        <taxon>Pseudonocardiaceae</taxon>
        <taxon>Amycolatopsis</taxon>
    </lineage>
</organism>